<feature type="transmembrane region" description="Helical" evidence="2">
    <location>
        <begin position="431"/>
        <end position="450"/>
    </location>
</feature>
<feature type="transmembrane region" description="Helical" evidence="2">
    <location>
        <begin position="480"/>
        <end position="500"/>
    </location>
</feature>
<feature type="transmembrane region" description="Helical" evidence="2">
    <location>
        <begin position="830"/>
        <end position="849"/>
    </location>
</feature>
<feature type="transmembrane region" description="Helical" evidence="2">
    <location>
        <begin position="1169"/>
        <end position="1185"/>
    </location>
</feature>
<dbReference type="EMBL" id="AP019860">
    <property type="protein sequence ID" value="BBM85142.1"/>
    <property type="molecule type" value="Genomic_DNA"/>
</dbReference>
<feature type="transmembrane region" description="Helical" evidence="2">
    <location>
        <begin position="806"/>
        <end position="824"/>
    </location>
</feature>
<feature type="transmembrane region" description="Helical" evidence="2">
    <location>
        <begin position="327"/>
        <end position="345"/>
    </location>
</feature>
<feature type="transmembrane region" description="Helical" evidence="2">
    <location>
        <begin position="1112"/>
        <end position="1132"/>
    </location>
</feature>
<feature type="transmembrane region" description="Helical" evidence="2">
    <location>
        <begin position="1006"/>
        <end position="1024"/>
    </location>
</feature>
<dbReference type="RefSeq" id="WP_151969262.1">
    <property type="nucleotide sequence ID" value="NZ_AP019860.1"/>
</dbReference>
<feature type="transmembrane region" description="Helical" evidence="2">
    <location>
        <begin position="668"/>
        <end position="691"/>
    </location>
</feature>
<feature type="transmembrane region" description="Helical" evidence="2">
    <location>
        <begin position="1293"/>
        <end position="1311"/>
    </location>
</feature>
<evidence type="ECO:0000256" key="1">
    <source>
        <dbReference type="SAM" id="MobiDB-lite"/>
    </source>
</evidence>
<feature type="transmembrane region" description="Helical" evidence="2">
    <location>
        <begin position="1318"/>
        <end position="1337"/>
    </location>
</feature>
<feature type="transmembrane region" description="Helical" evidence="2">
    <location>
        <begin position="903"/>
        <end position="921"/>
    </location>
</feature>
<feature type="transmembrane region" description="Helical" evidence="2">
    <location>
        <begin position="723"/>
        <end position="742"/>
    </location>
</feature>
<feature type="transmembrane region" description="Helical" evidence="2">
    <location>
        <begin position="1030"/>
        <end position="1051"/>
    </location>
</feature>
<feature type="transmembrane region" description="Helical" evidence="2">
    <location>
        <begin position="856"/>
        <end position="877"/>
    </location>
</feature>
<feature type="transmembrane region" description="Helical" evidence="2">
    <location>
        <begin position="1270"/>
        <end position="1287"/>
    </location>
</feature>
<feature type="transmembrane region" description="Helical" evidence="2">
    <location>
        <begin position="94"/>
        <end position="123"/>
    </location>
</feature>
<feature type="transmembrane region" description="Helical" evidence="2">
    <location>
        <begin position="506"/>
        <end position="523"/>
    </location>
</feature>
<feature type="transmembrane region" description="Helical" evidence="2">
    <location>
        <begin position="957"/>
        <end position="974"/>
    </location>
</feature>
<feature type="region of interest" description="Disordered" evidence="1">
    <location>
        <begin position="214"/>
        <end position="246"/>
    </location>
</feature>
<protein>
    <submittedName>
        <fullName evidence="3">Uncharacterized protein</fullName>
    </submittedName>
</protein>
<feature type="transmembrane region" description="Helical" evidence="2">
    <location>
        <begin position="357"/>
        <end position="374"/>
    </location>
</feature>
<proteinExistence type="predicted"/>
<feature type="transmembrane region" description="Helical" evidence="2">
    <location>
        <begin position="883"/>
        <end position="898"/>
    </location>
</feature>
<evidence type="ECO:0000256" key="2">
    <source>
        <dbReference type="SAM" id="Phobius"/>
    </source>
</evidence>
<evidence type="ECO:0000313" key="3">
    <source>
        <dbReference type="EMBL" id="BBM85142.1"/>
    </source>
</evidence>
<feature type="transmembrane region" description="Helical" evidence="2">
    <location>
        <begin position="1403"/>
        <end position="1422"/>
    </location>
</feature>
<sequence>MLQFFVTLLAAAAIFMGLVSESVVAVVMLGILWIVITQNLREVRWNFLSILKHLFWIFVFGVTIVATSEISYAIYFLIFFFINRFGMVQHTSKYWWLSIFVFMCLCCMMHELSVIVLSIYWYFFYRHHELSDYIQQKNAVKINFGVEIAYGFCMFASVISMMPSNYYRSYHVGSTLTMLLFFGILSFLAYRKRRSDGEHTVNVVSSKPINALETEDKDTPEPAKEKSEEAKSGEQREVQAVKPKPVPTKKPSEFWKNVAAFIKNNIGNLLLLFGVLFVLTALVTFLRSNWDQFKYIVFVCYCLLTISLFAGSYYIFFKKKSLVKLSLLLSLLATIFFPFVFYFAVKIGLLEDHGNKYTVFWMTTILSVIHMRMYHSTIFTFVSSVLTISSTFLTLQKFVSPYYETYAIAFAILALLQFATRLVVSENKRCEWILIGTANIVFVATCITSLLFWDAYVFAFVMMCGIGFALWQINTILHTWNAYFYGLLFAGSSLGLTISLCCIADLSTFWLGVPTASVALLLLHNKIGKKETTLALHHCGFVTPIVLFLIYIHYGAYSSYEGQLSVLLFSLLSTWGYTSCNARLQKTAISYCAIIFQLLAIAEILKILHLDVHIYSCVFLVWATIAAWLSVHEKWREYEWLTAPLQRCSLWTMPAVLFYLVIWGHDFYYNHFFTMCLILLMTSAFCIYTAILLRRNDLIAAGVAVFITLCTMIHNYYDYSFHYLAAAVVFFCIVALYLARMWAKVREIEISERILGFILIPIVTTFSTISTCMALGNEVWQVHIVLILAVLFFVMKYALHPQKTTVFWGLGYITLSYFMFTCNGESFFDWGMHFAILAIILALGTKFFAEEITETTLNYVRILFIVCSVQFIAFIRFYYHENAWFPALLVVLNAVLAIKDVRLWLVYGFFVHSYALYFFLLPQGLFTFQYALFFIPVAIGLFAVCKRLPQIWVSPTWMISHATVLFFLLLPIALPGMVPSAFISMWVIAMAFVFYFVCLYYEKKPLYSYISTALFSGCALVALFASKSLWGAEIALAMAVISALIATAGYFVLQKEQDIARPIFYVVMSNVLLISLSLVFIGKINYPTLLSLLLSSMIAAVTVYLKTTPAGYYNTCAFFSMALFALANYLIIEKMDLHPVPSGLLVIFLAAVHLFVARISSAVPSLQKAFFFAATVLPLLSLIHAHASLHITLFMALASVMYLVVGYKQRITLFAPLGLTTAAIACYSFVAFMYFSYENLMILSVMMGVLLLYAAHFIPEKFADYAMKPLTLVAYGNYAVFLLLFLVDANVSVYLVAVLTLANSVVLLYLYTRSKQHLTVAGVSFAFSYYVILFSWATSVWEFYTVPVGMAMIAYAYYLHRKHSFAYYKDLLFVGLLMIFVPTLVQSYHGWFDHLYALGVSPYYHLTHSFFLVVESLIILLVGAYRKELLFFFTGLTFLLADVTLVLFAYVNFGVIPQSIWWAGLGVLCIGSWVIIEYKKEWLNDIRKYLSDKKSKWREDLKTWS</sequence>
<feature type="transmembrane region" description="Helical" evidence="2">
    <location>
        <begin position="927"/>
        <end position="945"/>
    </location>
</feature>
<feature type="transmembrane region" description="Helical" evidence="2">
    <location>
        <begin position="1371"/>
        <end position="1391"/>
    </location>
</feature>
<feature type="transmembrane region" description="Helical" evidence="2">
    <location>
        <begin position="754"/>
        <end position="776"/>
    </location>
</feature>
<feature type="compositionally biased region" description="Basic and acidic residues" evidence="1">
    <location>
        <begin position="217"/>
        <end position="239"/>
    </location>
</feature>
<feature type="transmembrane region" description="Helical" evidence="2">
    <location>
        <begin position="1429"/>
        <end position="1453"/>
    </location>
</feature>
<organism evidence="3 4">
    <name type="scientific">Uabimicrobium amorphum</name>
    <dbReference type="NCBI Taxonomy" id="2596890"/>
    <lineage>
        <taxon>Bacteria</taxon>
        <taxon>Pseudomonadati</taxon>
        <taxon>Planctomycetota</taxon>
        <taxon>Candidatus Uabimicrobiia</taxon>
        <taxon>Candidatus Uabimicrobiales</taxon>
        <taxon>Candidatus Uabimicrobiaceae</taxon>
        <taxon>Candidatus Uabimicrobium</taxon>
    </lineage>
</organism>
<feature type="transmembrane region" description="Helical" evidence="2">
    <location>
        <begin position="1088"/>
        <end position="1105"/>
    </location>
</feature>
<evidence type="ECO:0000313" key="4">
    <source>
        <dbReference type="Proteomes" id="UP000326354"/>
    </source>
</evidence>
<keyword evidence="4" id="KW-1185">Reference proteome</keyword>
<feature type="transmembrane region" description="Helical" evidence="2">
    <location>
        <begin position="535"/>
        <end position="554"/>
    </location>
</feature>
<dbReference type="Proteomes" id="UP000326354">
    <property type="component" value="Chromosome"/>
</dbReference>
<feature type="transmembrane region" description="Helical" evidence="2">
    <location>
        <begin position="1240"/>
        <end position="1258"/>
    </location>
</feature>
<keyword evidence="2" id="KW-1133">Transmembrane helix</keyword>
<feature type="transmembrane region" description="Helical" evidence="2">
    <location>
        <begin position="980"/>
        <end position="1001"/>
    </location>
</feature>
<feature type="transmembrane region" description="Helical" evidence="2">
    <location>
        <begin position="405"/>
        <end position="424"/>
    </location>
</feature>
<feature type="transmembrane region" description="Helical" evidence="2">
    <location>
        <begin position="613"/>
        <end position="631"/>
    </location>
</feature>
<feature type="transmembrane region" description="Helical" evidence="2">
    <location>
        <begin position="1343"/>
        <end position="1359"/>
    </location>
</feature>
<feature type="transmembrane region" description="Helical" evidence="2">
    <location>
        <begin position="1063"/>
        <end position="1082"/>
    </location>
</feature>
<gene>
    <name evidence="3" type="ORF">UABAM_03505</name>
</gene>
<feature type="transmembrane region" description="Helical" evidence="2">
    <location>
        <begin position="456"/>
        <end position="473"/>
    </location>
</feature>
<keyword evidence="2" id="KW-0472">Membrane</keyword>
<dbReference type="KEGG" id="uam:UABAM_03505"/>
<feature type="transmembrane region" description="Helical" evidence="2">
    <location>
        <begin position="589"/>
        <end position="607"/>
    </location>
</feature>
<feature type="transmembrane region" description="Helical" evidence="2">
    <location>
        <begin position="292"/>
        <end position="315"/>
    </location>
</feature>
<reference evidence="3 4" key="1">
    <citation type="submission" date="2019-08" db="EMBL/GenBank/DDBJ databases">
        <title>Complete genome sequence of Candidatus Uab amorphum.</title>
        <authorList>
            <person name="Shiratori T."/>
            <person name="Suzuki S."/>
            <person name="Kakizawa Y."/>
            <person name="Ishida K."/>
        </authorList>
    </citation>
    <scope>NUCLEOTIDE SEQUENCE [LARGE SCALE GENOMIC DNA]</scope>
    <source>
        <strain evidence="3 4">SRT547</strain>
    </source>
</reference>
<feature type="transmembrane region" description="Helical" evidence="2">
    <location>
        <begin position="1214"/>
        <end position="1234"/>
    </location>
</feature>
<feature type="transmembrane region" description="Helical" evidence="2">
    <location>
        <begin position="1191"/>
        <end position="1207"/>
    </location>
</feature>
<name>A0A5S9F441_UABAM</name>
<feature type="transmembrane region" description="Helical" evidence="2">
    <location>
        <begin position="381"/>
        <end position="399"/>
    </location>
</feature>
<feature type="transmembrane region" description="Helical" evidence="2">
    <location>
        <begin position="170"/>
        <end position="190"/>
    </location>
</feature>
<accession>A0A5S9F441</accession>
<feature type="transmembrane region" description="Helical" evidence="2">
    <location>
        <begin position="55"/>
        <end position="82"/>
    </location>
</feature>
<feature type="transmembrane region" description="Helical" evidence="2">
    <location>
        <begin position="782"/>
        <end position="799"/>
    </location>
</feature>
<feature type="transmembrane region" description="Helical" evidence="2">
    <location>
        <begin position="266"/>
        <end position="286"/>
    </location>
</feature>
<feature type="transmembrane region" description="Helical" evidence="2">
    <location>
        <begin position="698"/>
        <end position="717"/>
    </location>
</feature>
<feature type="transmembrane region" description="Helical" evidence="2">
    <location>
        <begin position="1459"/>
        <end position="1478"/>
    </location>
</feature>
<feature type="transmembrane region" description="Helical" evidence="2">
    <location>
        <begin position="6"/>
        <end position="35"/>
    </location>
</feature>
<keyword evidence="2" id="KW-0812">Transmembrane</keyword>
<feature type="transmembrane region" description="Helical" evidence="2">
    <location>
        <begin position="1138"/>
        <end position="1157"/>
    </location>
</feature>
<feature type="transmembrane region" description="Helical" evidence="2">
    <location>
        <begin position="144"/>
        <end position="164"/>
    </location>
</feature>